<reference evidence="1 2" key="1">
    <citation type="journal article" date="2019" name="Commun. Biol.">
        <title>The bagworm genome reveals a unique fibroin gene that provides high tensile strength.</title>
        <authorList>
            <person name="Kono N."/>
            <person name="Nakamura H."/>
            <person name="Ohtoshi R."/>
            <person name="Tomita M."/>
            <person name="Numata K."/>
            <person name="Arakawa K."/>
        </authorList>
    </citation>
    <scope>NUCLEOTIDE SEQUENCE [LARGE SCALE GENOMIC DNA]</scope>
</reference>
<sequence>MKFLESSYSGSRSAVRHSHACACPQRNCPIVFYQDEVIKEMQIKSGNGERHSREKSNMIHLLPGQPLQFFCHVTCREALQ</sequence>
<gene>
    <name evidence="1" type="ORF">EVAR_99891_1</name>
</gene>
<dbReference type="Proteomes" id="UP000299102">
    <property type="component" value="Unassembled WGS sequence"/>
</dbReference>
<dbReference type="AlphaFoldDB" id="A0A4C1SF65"/>
<evidence type="ECO:0000313" key="1">
    <source>
        <dbReference type="EMBL" id="GBP00526.1"/>
    </source>
</evidence>
<keyword evidence="2" id="KW-1185">Reference proteome</keyword>
<dbReference type="EMBL" id="BGZK01003368">
    <property type="protein sequence ID" value="GBP00526.1"/>
    <property type="molecule type" value="Genomic_DNA"/>
</dbReference>
<accession>A0A4C1SF65</accession>
<comment type="caution">
    <text evidence="1">The sequence shown here is derived from an EMBL/GenBank/DDBJ whole genome shotgun (WGS) entry which is preliminary data.</text>
</comment>
<protein>
    <submittedName>
        <fullName evidence="1">Uncharacterized protein</fullName>
    </submittedName>
</protein>
<organism evidence="1 2">
    <name type="scientific">Eumeta variegata</name>
    <name type="common">Bagworm moth</name>
    <name type="synonym">Eumeta japonica</name>
    <dbReference type="NCBI Taxonomy" id="151549"/>
    <lineage>
        <taxon>Eukaryota</taxon>
        <taxon>Metazoa</taxon>
        <taxon>Ecdysozoa</taxon>
        <taxon>Arthropoda</taxon>
        <taxon>Hexapoda</taxon>
        <taxon>Insecta</taxon>
        <taxon>Pterygota</taxon>
        <taxon>Neoptera</taxon>
        <taxon>Endopterygota</taxon>
        <taxon>Lepidoptera</taxon>
        <taxon>Glossata</taxon>
        <taxon>Ditrysia</taxon>
        <taxon>Tineoidea</taxon>
        <taxon>Psychidae</taxon>
        <taxon>Oiketicinae</taxon>
        <taxon>Eumeta</taxon>
    </lineage>
</organism>
<name>A0A4C1SF65_EUMVA</name>
<proteinExistence type="predicted"/>
<evidence type="ECO:0000313" key="2">
    <source>
        <dbReference type="Proteomes" id="UP000299102"/>
    </source>
</evidence>